<dbReference type="InterPro" id="IPR005467">
    <property type="entry name" value="His_kinase_dom"/>
</dbReference>
<keyword evidence="5" id="KW-0418">Kinase</keyword>
<dbReference type="SUPFAM" id="SSF55781">
    <property type="entry name" value="GAF domain-like"/>
    <property type="match status" value="1"/>
</dbReference>
<feature type="compositionally biased region" description="Low complexity" evidence="6">
    <location>
        <begin position="268"/>
        <end position="279"/>
    </location>
</feature>
<evidence type="ECO:0000256" key="6">
    <source>
        <dbReference type="SAM" id="MobiDB-lite"/>
    </source>
</evidence>
<feature type="non-terminal residue" evidence="8">
    <location>
        <position position="838"/>
    </location>
</feature>
<gene>
    <name evidence="8" type="ORF">B0J11DRAFT_443684</name>
</gene>
<dbReference type="PRINTS" id="PR00344">
    <property type="entry name" value="BCTRLSENSOR"/>
</dbReference>
<dbReference type="SMART" id="SM00388">
    <property type="entry name" value="HisKA"/>
    <property type="match status" value="1"/>
</dbReference>
<feature type="compositionally biased region" description="Polar residues" evidence="6">
    <location>
        <begin position="231"/>
        <end position="267"/>
    </location>
</feature>
<dbReference type="InterPro" id="IPR003594">
    <property type="entry name" value="HATPase_dom"/>
</dbReference>
<dbReference type="GO" id="GO:0005886">
    <property type="term" value="C:plasma membrane"/>
    <property type="evidence" value="ECO:0007669"/>
    <property type="project" value="TreeGrafter"/>
</dbReference>
<dbReference type="PANTHER" id="PTHR43047:SF72">
    <property type="entry name" value="OSMOSENSING HISTIDINE PROTEIN KINASE SLN1"/>
    <property type="match status" value="1"/>
</dbReference>
<reference evidence="8" key="1">
    <citation type="journal article" date="2021" name="Nat. Commun.">
        <title>Genetic determinants of endophytism in the Arabidopsis root mycobiome.</title>
        <authorList>
            <person name="Mesny F."/>
            <person name="Miyauchi S."/>
            <person name="Thiergart T."/>
            <person name="Pickel B."/>
            <person name="Atanasova L."/>
            <person name="Karlsson M."/>
            <person name="Huettel B."/>
            <person name="Barry K.W."/>
            <person name="Haridas S."/>
            <person name="Chen C."/>
            <person name="Bauer D."/>
            <person name="Andreopoulos W."/>
            <person name="Pangilinan J."/>
            <person name="LaButti K."/>
            <person name="Riley R."/>
            <person name="Lipzen A."/>
            <person name="Clum A."/>
            <person name="Drula E."/>
            <person name="Henrissat B."/>
            <person name="Kohler A."/>
            <person name="Grigoriev I.V."/>
            <person name="Martin F.M."/>
            <person name="Hacquard S."/>
        </authorList>
    </citation>
    <scope>NUCLEOTIDE SEQUENCE</scope>
    <source>
        <strain evidence="8">MPI-CAGE-CH-0243</strain>
    </source>
</reference>
<dbReference type="PROSITE" id="PS50109">
    <property type="entry name" value="HIS_KIN"/>
    <property type="match status" value="1"/>
</dbReference>
<dbReference type="Pfam" id="PF02518">
    <property type="entry name" value="HATPase_c"/>
    <property type="match status" value="1"/>
</dbReference>
<evidence type="ECO:0000256" key="4">
    <source>
        <dbReference type="ARBA" id="ARBA00022679"/>
    </source>
</evidence>
<feature type="region of interest" description="Disordered" evidence="6">
    <location>
        <begin position="422"/>
        <end position="449"/>
    </location>
</feature>
<dbReference type="CDD" id="cd00082">
    <property type="entry name" value="HisKA"/>
    <property type="match status" value="1"/>
</dbReference>
<dbReference type="AlphaFoldDB" id="A0A9P9IDW1"/>
<keyword evidence="4" id="KW-0808">Transferase</keyword>
<dbReference type="InterPro" id="IPR029016">
    <property type="entry name" value="GAF-like_dom_sf"/>
</dbReference>
<dbReference type="Pfam" id="PF00512">
    <property type="entry name" value="HisKA"/>
    <property type="match status" value="1"/>
</dbReference>
<sequence>MSHDNTLQIPKTEAHNALNIDGARARELYKYFRPPSLSNPTTSDVPDTVLTAHAQLVAWRLNAQRAMVSLIDQETQYFVAESTKTLFLDDALQHDDPDDANWVLQAAQCVDVPKTGRLCEHTIATVTPPDGGPACFEVLDLSKDDRFNKLEFVSGPPHFRYYVGVPLRTKRGVNIGSLFAMDDKPRKPISRSVRHFLGVMGDNVVQHLEMIKEKKDRQRLVTMNRCLSAFLDSSHQTPNGRPNSTSSAQRKASRGAQQSSQATGRNASSTSDSDSNSTSGRRVEMDDNLRTFNRAADLLREGLDLEDGGGIIFLDTLAAKARSKRRDTKFTEKDSWSSQESGKEDLPWNTNVHSTQTKTGNLHTSYTHPAAILAQSHSFQITGSSRYSHDQYMSMSTTELSALIQRHPRGKLFTFDADGLLSPSSSDEQAPSLPYPDNSKPKRTTSSQTEIELLRRSFPTSRQIMFLPLWDSTSMRWSACFAHNSSEFRAFSRSLDFLYCITFTNCVMVENSRLSIIIADQQKSDFIGSVSHEFRSPLHGILASCEFLADTDCTSFQRSLVDTADGCARTLLDTINMVLDYSKINMLEKNVNRARKSRRKSLWDASSGTNPELQSHLSTHSDVDIAFVTEEVVEVVAAGHFFHNRVINLDMQVPTETSDSKDSSYSPGDKQNVDIVLFIPKRDWVYWCQAGALRRIVMNLFSNSLKYTKHGFIKVELDVEEAKPSQETTTSSNIILTITDSGRGMSSEYIRTKLFVPFAQESSIAPGVGLGLSLVKSIVNMLGGEIDVTSTLDVGTTIRVKLPMTRATQRGSSPGSTTTTSPGELPVERFKDSSIETI</sequence>
<dbReference type="OrthoDB" id="303614at2759"/>
<organism evidence="8 9">
    <name type="scientific">Dendryphion nanum</name>
    <dbReference type="NCBI Taxonomy" id="256645"/>
    <lineage>
        <taxon>Eukaryota</taxon>
        <taxon>Fungi</taxon>
        <taxon>Dikarya</taxon>
        <taxon>Ascomycota</taxon>
        <taxon>Pezizomycotina</taxon>
        <taxon>Dothideomycetes</taxon>
        <taxon>Pleosporomycetidae</taxon>
        <taxon>Pleosporales</taxon>
        <taxon>Torulaceae</taxon>
        <taxon>Dendryphion</taxon>
    </lineage>
</organism>
<dbReference type="InterPro" id="IPR004358">
    <property type="entry name" value="Sig_transdc_His_kin-like_C"/>
</dbReference>
<dbReference type="Gene3D" id="3.30.565.10">
    <property type="entry name" value="Histidine kinase-like ATPase, C-terminal domain"/>
    <property type="match status" value="1"/>
</dbReference>
<comment type="catalytic activity">
    <reaction evidence="1">
        <text>ATP + protein L-histidine = ADP + protein N-phospho-L-histidine.</text>
        <dbReference type="EC" id="2.7.13.3"/>
    </reaction>
</comment>
<dbReference type="Pfam" id="PF01590">
    <property type="entry name" value="GAF"/>
    <property type="match status" value="1"/>
</dbReference>
<evidence type="ECO:0000256" key="5">
    <source>
        <dbReference type="ARBA" id="ARBA00022777"/>
    </source>
</evidence>
<evidence type="ECO:0000313" key="8">
    <source>
        <dbReference type="EMBL" id="KAH7116209.1"/>
    </source>
</evidence>
<comment type="caution">
    <text evidence="8">The sequence shown here is derived from an EMBL/GenBank/DDBJ whole genome shotgun (WGS) entry which is preliminary data.</text>
</comment>
<keyword evidence="9" id="KW-1185">Reference proteome</keyword>
<protein>
    <recommendedName>
        <fullName evidence="2">histidine kinase</fullName>
        <ecNumber evidence="2">2.7.13.3</ecNumber>
    </recommendedName>
</protein>
<dbReference type="InterPro" id="IPR003661">
    <property type="entry name" value="HisK_dim/P_dom"/>
</dbReference>
<proteinExistence type="predicted"/>
<dbReference type="PANTHER" id="PTHR43047">
    <property type="entry name" value="TWO-COMPONENT HISTIDINE PROTEIN KINASE"/>
    <property type="match status" value="1"/>
</dbReference>
<dbReference type="InterPro" id="IPR036890">
    <property type="entry name" value="HATPase_C_sf"/>
</dbReference>
<dbReference type="Gene3D" id="3.30.450.40">
    <property type="match status" value="1"/>
</dbReference>
<evidence type="ECO:0000313" key="9">
    <source>
        <dbReference type="Proteomes" id="UP000700596"/>
    </source>
</evidence>
<evidence type="ECO:0000259" key="7">
    <source>
        <dbReference type="PROSITE" id="PS50109"/>
    </source>
</evidence>
<evidence type="ECO:0000256" key="1">
    <source>
        <dbReference type="ARBA" id="ARBA00000085"/>
    </source>
</evidence>
<keyword evidence="3" id="KW-0597">Phosphoprotein</keyword>
<accession>A0A9P9IDW1</accession>
<dbReference type="SMART" id="SM00387">
    <property type="entry name" value="HATPase_c"/>
    <property type="match status" value="1"/>
</dbReference>
<dbReference type="InterPro" id="IPR036097">
    <property type="entry name" value="HisK_dim/P_sf"/>
</dbReference>
<dbReference type="InterPro" id="IPR003018">
    <property type="entry name" value="GAF"/>
</dbReference>
<dbReference type="Gene3D" id="1.10.287.130">
    <property type="match status" value="1"/>
</dbReference>
<dbReference type="GO" id="GO:0000155">
    <property type="term" value="F:phosphorelay sensor kinase activity"/>
    <property type="evidence" value="ECO:0007669"/>
    <property type="project" value="InterPro"/>
</dbReference>
<feature type="region of interest" description="Disordered" evidence="6">
    <location>
        <begin position="805"/>
        <end position="838"/>
    </location>
</feature>
<evidence type="ECO:0000256" key="2">
    <source>
        <dbReference type="ARBA" id="ARBA00012438"/>
    </source>
</evidence>
<dbReference type="GO" id="GO:0009927">
    <property type="term" value="F:histidine phosphotransfer kinase activity"/>
    <property type="evidence" value="ECO:0007669"/>
    <property type="project" value="TreeGrafter"/>
</dbReference>
<name>A0A9P9IDW1_9PLEO</name>
<feature type="compositionally biased region" description="Low complexity" evidence="6">
    <location>
        <begin position="811"/>
        <end position="823"/>
    </location>
</feature>
<feature type="compositionally biased region" description="Basic and acidic residues" evidence="6">
    <location>
        <begin position="826"/>
        <end position="838"/>
    </location>
</feature>
<evidence type="ECO:0000256" key="3">
    <source>
        <dbReference type="ARBA" id="ARBA00022553"/>
    </source>
</evidence>
<feature type="domain" description="Histidine kinase" evidence="7">
    <location>
        <begin position="529"/>
        <end position="806"/>
    </location>
</feature>
<dbReference type="SUPFAM" id="SSF47384">
    <property type="entry name" value="Homodimeric domain of signal transducing histidine kinase"/>
    <property type="match status" value="1"/>
</dbReference>
<dbReference type="EMBL" id="JAGMWT010000015">
    <property type="protein sequence ID" value="KAH7116209.1"/>
    <property type="molecule type" value="Genomic_DNA"/>
</dbReference>
<dbReference type="FunFam" id="1.10.287.130:FF:000023">
    <property type="entry name" value="Sensor histidine kinase/response regulator, putative"/>
    <property type="match status" value="1"/>
</dbReference>
<dbReference type="SUPFAM" id="SSF55874">
    <property type="entry name" value="ATPase domain of HSP90 chaperone/DNA topoisomerase II/histidine kinase"/>
    <property type="match status" value="1"/>
</dbReference>
<dbReference type="Proteomes" id="UP000700596">
    <property type="component" value="Unassembled WGS sequence"/>
</dbReference>
<dbReference type="EC" id="2.7.13.3" evidence="2"/>
<feature type="region of interest" description="Disordered" evidence="6">
    <location>
        <begin position="231"/>
        <end position="286"/>
    </location>
</feature>